<feature type="region of interest" description="Disordered" evidence="1">
    <location>
        <begin position="124"/>
        <end position="206"/>
    </location>
</feature>
<proteinExistence type="predicted"/>
<dbReference type="OrthoDB" id="421523at2759"/>
<keyword evidence="3" id="KW-1185">Reference proteome</keyword>
<feature type="compositionally biased region" description="Polar residues" evidence="1">
    <location>
        <begin position="181"/>
        <end position="197"/>
    </location>
</feature>
<evidence type="ECO:0000313" key="3">
    <source>
        <dbReference type="Proteomes" id="UP000601435"/>
    </source>
</evidence>
<evidence type="ECO:0000313" key="2">
    <source>
        <dbReference type="EMBL" id="CAE7863759.1"/>
    </source>
</evidence>
<name>A0A813ACJ1_9DINO</name>
<gene>
    <name evidence="2" type="ORF">SNEC2469_LOCUS27465</name>
</gene>
<feature type="compositionally biased region" description="Basic and acidic residues" evidence="1">
    <location>
        <begin position="723"/>
        <end position="739"/>
    </location>
</feature>
<dbReference type="EMBL" id="CAJNJA010057907">
    <property type="protein sequence ID" value="CAE7863759.1"/>
    <property type="molecule type" value="Genomic_DNA"/>
</dbReference>
<protein>
    <recommendedName>
        <fullName evidence="4">CCHC-type domain-containing protein</fullName>
    </recommendedName>
</protein>
<sequence>MADSHEKSTVPSWDGQARLVGPARLLAMSWSQMDFDSSGGTKLLLRRLASSPLVRRTLPNAAAICQQYFSFRRQPAESIGNFLVRETLVHEEFVEAIIRLHEEKLGVAQDMRDFGLPDDSEWEQSWWEGGSWGGPADHGDDDYQDADLPGDRPVPDGDPPTSTGAGQQDHRDDSALPRGATGSSPSHRPGDSGSQAGSKKGDSGDAKVPLDELSIADSFIMDVLRGWRLLQAAGLNADEKRDILSTTKNSLDYTVISTALQSLWDDQLLGNHRHHPSSYNAHLVDAVDDHMSYQHEMSDWWDDDGWGHDWWYEDAYADHHDDTWWEHEWPQEAQTMNEAPADPELAAKLQEAQQAERVAESLAAEATRTWSEAQRATQALRRDRGFGLPSNASAGKCFICGGNHFARECPDRAHQGGKGGKGYHRNYMTDMDENYAYYFFKGKTKGKYKGKSKKGMAMEAQAWMKGRSKAKGKGVGGKDGLRSLNAYSSEFFLGGLEVSEVLEAAASHESSSSPGTGMIDCGATASAAPEAVVRGLISAVLTQDRGAKIELEQSARPYFRFGNGRWGRALCRVHLSSQVSGGHQHFSLYALPNPDNYYQDGLSKSSLVPVLIGMDYLGPHGVGMMIDFASGLAMNTKDTNPEPYRLQHNHKGHYVLDIVHHLTKGCVNHEGTIWLDMTVRDAEFDEQELSAARDRMWRLYVAALLAESYRAKAAKAKAKSRPRSFDAPRRMKADPRDPRTQPSQWPCFGRHRPSAPEANPHGQWVTCSVCNLRLLYTPRKGSPANSTQTMNAPMVLKMLEELRGQLGNVKPTAKVCLHAMNKLTAEAVLEKSTKELLENPNTTPSTPSTSTAWGMIDDEELVAAYENETK</sequence>
<comment type="caution">
    <text evidence="2">The sequence shown here is derived from an EMBL/GenBank/DDBJ whole genome shotgun (WGS) entry which is preliminary data.</text>
</comment>
<dbReference type="Proteomes" id="UP000601435">
    <property type="component" value="Unassembled WGS sequence"/>
</dbReference>
<organism evidence="2 3">
    <name type="scientific">Symbiodinium necroappetens</name>
    <dbReference type="NCBI Taxonomy" id="1628268"/>
    <lineage>
        <taxon>Eukaryota</taxon>
        <taxon>Sar</taxon>
        <taxon>Alveolata</taxon>
        <taxon>Dinophyceae</taxon>
        <taxon>Suessiales</taxon>
        <taxon>Symbiodiniaceae</taxon>
        <taxon>Symbiodinium</taxon>
    </lineage>
</organism>
<accession>A0A813ACJ1</accession>
<feature type="region of interest" description="Disordered" evidence="1">
    <location>
        <begin position="715"/>
        <end position="747"/>
    </location>
</feature>
<evidence type="ECO:0008006" key="4">
    <source>
        <dbReference type="Google" id="ProtNLM"/>
    </source>
</evidence>
<dbReference type="AlphaFoldDB" id="A0A813ACJ1"/>
<reference evidence="2" key="1">
    <citation type="submission" date="2021-02" db="EMBL/GenBank/DDBJ databases">
        <authorList>
            <person name="Dougan E. K."/>
            <person name="Rhodes N."/>
            <person name="Thang M."/>
            <person name="Chan C."/>
        </authorList>
    </citation>
    <scope>NUCLEOTIDE SEQUENCE</scope>
</reference>
<evidence type="ECO:0000256" key="1">
    <source>
        <dbReference type="SAM" id="MobiDB-lite"/>
    </source>
</evidence>